<keyword evidence="2 6" id="KW-0963">Cytoplasm</keyword>
<dbReference type="GO" id="GO:0005829">
    <property type="term" value="C:cytosol"/>
    <property type="evidence" value="ECO:0007669"/>
    <property type="project" value="TreeGrafter"/>
</dbReference>
<dbReference type="Pfam" id="PF02609">
    <property type="entry name" value="Exonuc_VII_S"/>
    <property type="match status" value="1"/>
</dbReference>
<evidence type="ECO:0000313" key="8">
    <source>
        <dbReference type="Proteomes" id="UP000186469"/>
    </source>
</evidence>
<evidence type="ECO:0000256" key="2">
    <source>
        <dbReference type="ARBA" id="ARBA00022490"/>
    </source>
</evidence>
<dbReference type="OrthoDB" id="5340035at2"/>
<protein>
    <recommendedName>
        <fullName evidence="6">Exodeoxyribonuclease 7 small subunit</fullName>
        <ecNumber evidence="6">3.1.11.6</ecNumber>
    </recommendedName>
    <alternativeName>
        <fullName evidence="6">Exodeoxyribonuclease VII small subunit</fullName>
        <shortName evidence="6">Exonuclease VII small subunit</shortName>
    </alternativeName>
</protein>
<name>A0A1M7S6I9_9BACT</name>
<sequence length="87" mass="9857">MKKKSSEFDEVTDFESGIKRLEDLVKTLETGNLPLEQAVLLYKEGLFLSQTCKERLDKAENEISILTEKGFKSFKVDEPGDPEADES</sequence>
<organism evidence="7 8">
    <name type="scientific">Desulfovibrio litoralis DSM 11393</name>
    <dbReference type="NCBI Taxonomy" id="1121455"/>
    <lineage>
        <taxon>Bacteria</taxon>
        <taxon>Pseudomonadati</taxon>
        <taxon>Thermodesulfobacteriota</taxon>
        <taxon>Desulfovibrionia</taxon>
        <taxon>Desulfovibrionales</taxon>
        <taxon>Desulfovibrionaceae</taxon>
        <taxon>Desulfovibrio</taxon>
    </lineage>
</organism>
<comment type="subunit">
    <text evidence="6">Heterooligomer composed of large and small subunits.</text>
</comment>
<evidence type="ECO:0000256" key="4">
    <source>
        <dbReference type="ARBA" id="ARBA00022801"/>
    </source>
</evidence>
<dbReference type="Proteomes" id="UP000186469">
    <property type="component" value="Unassembled WGS sequence"/>
</dbReference>
<comment type="subcellular location">
    <subcellularLocation>
        <location evidence="6">Cytoplasm</location>
    </subcellularLocation>
</comment>
<dbReference type="HAMAP" id="MF_00337">
    <property type="entry name" value="Exonuc_7_S"/>
    <property type="match status" value="1"/>
</dbReference>
<dbReference type="Gene3D" id="1.10.287.1040">
    <property type="entry name" value="Exonuclease VII, small subunit"/>
    <property type="match status" value="1"/>
</dbReference>
<reference evidence="7 8" key="1">
    <citation type="submission" date="2016-12" db="EMBL/GenBank/DDBJ databases">
        <authorList>
            <person name="Song W.-J."/>
            <person name="Kurnit D.M."/>
        </authorList>
    </citation>
    <scope>NUCLEOTIDE SEQUENCE [LARGE SCALE GENOMIC DNA]</scope>
    <source>
        <strain evidence="7 8">DSM 11393</strain>
    </source>
</reference>
<gene>
    <name evidence="6" type="primary">xseB</name>
    <name evidence="7" type="ORF">SAMN02745728_00488</name>
</gene>
<dbReference type="GO" id="GO:0009318">
    <property type="term" value="C:exodeoxyribonuclease VII complex"/>
    <property type="evidence" value="ECO:0007669"/>
    <property type="project" value="UniProtKB-UniRule"/>
</dbReference>
<evidence type="ECO:0000313" key="7">
    <source>
        <dbReference type="EMBL" id="SHN54060.1"/>
    </source>
</evidence>
<keyword evidence="8" id="KW-1185">Reference proteome</keyword>
<dbReference type="EC" id="3.1.11.6" evidence="6"/>
<comment type="function">
    <text evidence="6">Bidirectionally degrades single-stranded DNA into large acid-insoluble oligonucleotides, which are then degraded further into small acid-soluble oligonucleotides.</text>
</comment>
<dbReference type="PANTHER" id="PTHR34137:SF1">
    <property type="entry name" value="EXODEOXYRIBONUCLEASE 7 SMALL SUBUNIT"/>
    <property type="match status" value="1"/>
</dbReference>
<evidence type="ECO:0000256" key="1">
    <source>
        <dbReference type="ARBA" id="ARBA00009998"/>
    </source>
</evidence>
<accession>A0A1M7S6I9</accession>
<dbReference type="GO" id="GO:0008855">
    <property type="term" value="F:exodeoxyribonuclease VII activity"/>
    <property type="evidence" value="ECO:0007669"/>
    <property type="project" value="UniProtKB-UniRule"/>
</dbReference>
<proteinExistence type="inferred from homology"/>
<dbReference type="PANTHER" id="PTHR34137">
    <property type="entry name" value="EXODEOXYRIBONUCLEASE 7 SMALL SUBUNIT"/>
    <property type="match status" value="1"/>
</dbReference>
<dbReference type="STRING" id="1121455.SAMN02745728_00488"/>
<dbReference type="InterPro" id="IPR003761">
    <property type="entry name" value="Exonuc_VII_S"/>
</dbReference>
<dbReference type="AlphaFoldDB" id="A0A1M7S6I9"/>
<evidence type="ECO:0000256" key="5">
    <source>
        <dbReference type="ARBA" id="ARBA00022839"/>
    </source>
</evidence>
<dbReference type="GO" id="GO:0006308">
    <property type="term" value="P:DNA catabolic process"/>
    <property type="evidence" value="ECO:0007669"/>
    <property type="project" value="UniProtKB-UniRule"/>
</dbReference>
<keyword evidence="4 6" id="KW-0378">Hydrolase</keyword>
<dbReference type="EMBL" id="FRDI01000003">
    <property type="protein sequence ID" value="SHN54060.1"/>
    <property type="molecule type" value="Genomic_DNA"/>
</dbReference>
<comment type="catalytic activity">
    <reaction evidence="6">
        <text>Exonucleolytic cleavage in either 5'- to 3'- or 3'- to 5'-direction to yield nucleoside 5'-phosphates.</text>
        <dbReference type="EC" id="3.1.11.6"/>
    </reaction>
</comment>
<dbReference type="InterPro" id="IPR037004">
    <property type="entry name" value="Exonuc_VII_ssu_sf"/>
</dbReference>
<evidence type="ECO:0000256" key="3">
    <source>
        <dbReference type="ARBA" id="ARBA00022722"/>
    </source>
</evidence>
<keyword evidence="3 6" id="KW-0540">Nuclease</keyword>
<dbReference type="SUPFAM" id="SSF116842">
    <property type="entry name" value="XseB-like"/>
    <property type="match status" value="1"/>
</dbReference>
<keyword evidence="5 6" id="KW-0269">Exonuclease</keyword>
<comment type="similarity">
    <text evidence="1 6">Belongs to the XseB family.</text>
</comment>
<dbReference type="NCBIfam" id="TIGR01280">
    <property type="entry name" value="xseB"/>
    <property type="match status" value="1"/>
</dbReference>
<evidence type="ECO:0000256" key="6">
    <source>
        <dbReference type="HAMAP-Rule" id="MF_00337"/>
    </source>
</evidence>
<dbReference type="RefSeq" id="WP_072696173.1">
    <property type="nucleotide sequence ID" value="NZ_FRDI01000003.1"/>
</dbReference>